<dbReference type="InterPro" id="IPR023393">
    <property type="entry name" value="START-like_dom_sf"/>
</dbReference>
<reference evidence="3 4" key="1">
    <citation type="submission" date="2015-03" db="EMBL/GenBank/DDBJ databases">
        <authorList>
            <person name="Murphy D."/>
        </authorList>
    </citation>
    <scope>NUCLEOTIDE SEQUENCE [LARGE SCALE GENOMIC DNA]</scope>
    <source>
        <strain evidence="3 4">PAP088</strain>
    </source>
</reference>
<dbReference type="InterPro" id="IPR013538">
    <property type="entry name" value="ASHA1/2-like_C"/>
</dbReference>
<protein>
    <submittedName>
        <fullName evidence="3">Activator of Hsp90 ATPase homolog 1-like protein</fullName>
    </submittedName>
</protein>
<evidence type="ECO:0000313" key="3">
    <source>
        <dbReference type="EMBL" id="CPV39383.1"/>
    </source>
</evidence>
<comment type="similarity">
    <text evidence="1">Belongs to the AHA1 family.</text>
</comment>
<proteinExistence type="inferred from homology"/>
<sequence length="171" mass="19132">MTNPLDATLAPCEDHEGRWVLTMSRDLNHPPEKVWPWLVDPDRLRQWSPAIPDRPLDSAGPANVQETSADPVLDGEVLAVDPPRELIHRWGPDDTLRWRIEPTDTGCRLTLEHSMADRGHAAGNAGGWHICLDTLSLAVAGTPRGRVVGMDAMKYDWQSLNDRYTEILTID</sequence>
<gene>
    <name evidence="3" type="ORF">ERS075579_01041</name>
</gene>
<dbReference type="Proteomes" id="UP000045782">
    <property type="component" value="Unassembled WGS sequence"/>
</dbReference>
<dbReference type="AlphaFoldDB" id="A0A0U1AHB7"/>
<dbReference type="Pfam" id="PF08327">
    <property type="entry name" value="AHSA1"/>
    <property type="match status" value="1"/>
</dbReference>
<feature type="domain" description="Activator of Hsp90 ATPase homologue 1/2-like C-terminal" evidence="2">
    <location>
        <begin position="28"/>
        <end position="136"/>
    </location>
</feature>
<evidence type="ECO:0000259" key="2">
    <source>
        <dbReference type="Pfam" id="PF08327"/>
    </source>
</evidence>
<dbReference type="CDD" id="cd08899">
    <property type="entry name" value="SRPBCC_CalC_Aha1-like_6"/>
    <property type="match status" value="1"/>
</dbReference>
<dbReference type="Gene3D" id="3.30.530.20">
    <property type="match status" value="1"/>
</dbReference>
<evidence type="ECO:0000313" key="4">
    <source>
        <dbReference type="Proteomes" id="UP000045782"/>
    </source>
</evidence>
<name>A0A0U1AHB7_9MYCO</name>
<dbReference type="SUPFAM" id="SSF55961">
    <property type="entry name" value="Bet v1-like"/>
    <property type="match status" value="1"/>
</dbReference>
<accession>A0A0U1AHB7</accession>
<dbReference type="EMBL" id="CSWP01000002">
    <property type="protein sequence ID" value="CPV39383.1"/>
    <property type="molecule type" value="Genomic_DNA"/>
</dbReference>
<organism evidence="3 4">
    <name type="scientific">Mycobacteroides abscessus</name>
    <dbReference type="NCBI Taxonomy" id="36809"/>
    <lineage>
        <taxon>Bacteria</taxon>
        <taxon>Bacillati</taxon>
        <taxon>Actinomycetota</taxon>
        <taxon>Actinomycetes</taxon>
        <taxon>Mycobacteriales</taxon>
        <taxon>Mycobacteriaceae</taxon>
        <taxon>Mycobacteroides</taxon>
    </lineage>
</organism>
<evidence type="ECO:0000256" key="1">
    <source>
        <dbReference type="ARBA" id="ARBA00006817"/>
    </source>
</evidence>